<dbReference type="InterPro" id="IPR025533">
    <property type="entry name" value="DUF4419"/>
</dbReference>
<dbReference type="HOGENOM" id="CLU_037155_2_0_1"/>
<dbReference type="GeneID" id="25779227"/>
<dbReference type="OMA" id="AFCFWDA"/>
<dbReference type="eggNOG" id="ENOG502RPX4">
    <property type="taxonomic scope" value="Eukaryota"/>
</dbReference>
<protein>
    <submittedName>
        <fullName evidence="2">Uncharacterized protein</fullName>
    </submittedName>
</protein>
<keyword evidence="3" id="KW-1185">Reference proteome</keyword>
<dbReference type="KEGG" id="tatv:25779227"/>
<dbReference type="OrthoDB" id="9978173at2759"/>
<proteinExistence type="predicted"/>
<organism evidence="2 3">
    <name type="scientific">Hypocrea atroviridis (strain ATCC 20476 / IMI 206040)</name>
    <name type="common">Trichoderma atroviride</name>
    <dbReference type="NCBI Taxonomy" id="452589"/>
    <lineage>
        <taxon>Eukaryota</taxon>
        <taxon>Fungi</taxon>
        <taxon>Dikarya</taxon>
        <taxon>Ascomycota</taxon>
        <taxon>Pezizomycotina</taxon>
        <taxon>Sordariomycetes</taxon>
        <taxon>Hypocreomycetidae</taxon>
        <taxon>Hypocreales</taxon>
        <taxon>Hypocreaceae</taxon>
        <taxon>Trichoderma</taxon>
    </lineage>
</organism>
<reference evidence="2 3" key="1">
    <citation type="journal article" date="2011" name="Genome Biol.">
        <title>Comparative genome sequence analysis underscores mycoparasitism as the ancestral life style of Trichoderma.</title>
        <authorList>
            <person name="Kubicek C.P."/>
            <person name="Herrera-Estrella A."/>
            <person name="Seidl-Seiboth V."/>
            <person name="Martinez D.A."/>
            <person name="Druzhinina I.S."/>
            <person name="Thon M."/>
            <person name="Zeilinger S."/>
            <person name="Casas-Flores S."/>
            <person name="Horwitz B.A."/>
            <person name="Mukherjee P.K."/>
            <person name="Mukherjee M."/>
            <person name="Kredics L."/>
            <person name="Alcaraz L.D."/>
            <person name="Aerts A."/>
            <person name="Antal Z."/>
            <person name="Atanasova L."/>
            <person name="Cervantes-Badillo M.G."/>
            <person name="Challacombe J."/>
            <person name="Chertkov O."/>
            <person name="McCluskey K."/>
            <person name="Coulpier F."/>
            <person name="Deshpande N."/>
            <person name="von Doehren H."/>
            <person name="Ebbole D.J."/>
            <person name="Esquivel-Naranjo E.U."/>
            <person name="Fekete E."/>
            <person name="Flipphi M."/>
            <person name="Glaser F."/>
            <person name="Gomez-Rodriguez E.Y."/>
            <person name="Gruber S."/>
            <person name="Han C."/>
            <person name="Henrissat B."/>
            <person name="Hermosa R."/>
            <person name="Hernandez-Onate M."/>
            <person name="Karaffa L."/>
            <person name="Kosti I."/>
            <person name="Le Crom S."/>
            <person name="Lindquist E."/>
            <person name="Lucas S."/>
            <person name="Luebeck M."/>
            <person name="Luebeck P.S."/>
            <person name="Margeot A."/>
            <person name="Metz B."/>
            <person name="Misra M."/>
            <person name="Nevalainen H."/>
            <person name="Omann M."/>
            <person name="Packer N."/>
            <person name="Perrone G."/>
            <person name="Uresti-Rivera E.E."/>
            <person name="Salamov A."/>
            <person name="Schmoll M."/>
            <person name="Seiboth B."/>
            <person name="Shapiro H."/>
            <person name="Sukno S."/>
            <person name="Tamayo-Ramos J.A."/>
            <person name="Tisch D."/>
            <person name="Wiest A."/>
            <person name="Wilkinson H.H."/>
            <person name="Zhang M."/>
            <person name="Coutinho P.M."/>
            <person name="Kenerley C.M."/>
            <person name="Monte E."/>
            <person name="Baker S.E."/>
            <person name="Grigoriev I.V."/>
        </authorList>
    </citation>
    <scope>NUCLEOTIDE SEQUENCE [LARGE SCALE GENOMIC DNA]</scope>
    <source>
        <strain evidence="3">ATCC 20476 / IMI 206040</strain>
    </source>
</reference>
<feature type="region of interest" description="Disordered" evidence="1">
    <location>
        <begin position="331"/>
        <end position="350"/>
    </location>
</feature>
<comment type="caution">
    <text evidence="2">The sequence shown here is derived from an EMBL/GenBank/DDBJ whole genome shotgun (WGS) entry which is preliminary data.</text>
</comment>
<dbReference type="Pfam" id="PF14388">
    <property type="entry name" value="DUF4419"/>
    <property type="match status" value="1"/>
</dbReference>
<accession>G9PAV2</accession>
<name>G9PAV2_HYPAI</name>
<gene>
    <name evidence="2" type="ORF">TRIATDRAFT_268651</name>
</gene>
<dbReference type="Proteomes" id="UP000005426">
    <property type="component" value="Unassembled WGS sequence"/>
</dbReference>
<dbReference type="AlphaFoldDB" id="G9PAV2"/>
<evidence type="ECO:0000313" key="2">
    <source>
        <dbReference type="EMBL" id="EHK40134.1"/>
    </source>
</evidence>
<sequence length="365" mass="40809">MPVTVTITNHAAENWTAPKVTTDSELLKEAHPKQHETMKPSPNGFVYSAYIAYTKHHHLTIRPDDVWFAILSQFGFYVKRNSKELRSLMVADEGAKPVNHSSVGFKSVSGSDRTLIHVVHNSAVRAAKDPKLLEWAMPSFSTTTDTDRAVATVLLMGTMQKYYRCDLVTNCGLPSVTLLGEIEDWREIRDRLDYLCQFGDQPSEFADMLRPILRHMIHSFTHPTTEEIITFWKAIATDFSLGVIGENTKITGWITAFCFWDEEGKVELRRPWNTLLDGENYPAIPVNRIPAGSACVPMKAIIHGNTIECTMIAGSVGIQASSLAQQEVPEAIPSRSTEDEVSSSKPDTDGLQVIQPVSGWWVFMK</sequence>
<dbReference type="PANTHER" id="PTHR31252:SF11">
    <property type="entry name" value="DUF4419 DOMAIN-CONTAINING PROTEIN"/>
    <property type="match status" value="1"/>
</dbReference>
<dbReference type="PANTHER" id="PTHR31252">
    <property type="entry name" value="DUF4419 DOMAIN-CONTAINING PROTEIN"/>
    <property type="match status" value="1"/>
</dbReference>
<dbReference type="EMBL" id="ABDG02000028">
    <property type="protein sequence ID" value="EHK40134.1"/>
    <property type="molecule type" value="Genomic_DNA"/>
</dbReference>
<evidence type="ECO:0000256" key="1">
    <source>
        <dbReference type="SAM" id="MobiDB-lite"/>
    </source>
</evidence>
<evidence type="ECO:0000313" key="3">
    <source>
        <dbReference type="Proteomes" id="UP000005426"/>
    </source>
</evidence>